<keyword evidence="1" id="KW-0812">Transmembrane</keyword>
<evidence type="ECO:0000313" key="2">
    <source>
        <dbReference type="EMBL" id="KAG2493490.1"/>
    </source>
</evidence>
<sequence length="115" mass="11770">MLAMVLAAAAWGTASGWISFAASVLGFLLTLSWTVGQLAMVWSLRTRGTKHAVASCRYIQASGISVVAMVSAVLAARSCSSATSNAAALLAFLPQNQQVLLPVNCGAEHGGAFSV</sequence>
<dbReference type="Proteomes" id="UP000612055">
    <property type="component" value="Unassembled WGS sequence"/>
</dbReference>
<evidence type="ECO:0000256" key="1">
    <source>
        <dbReference type="SAM" id="Phobius"/>
    </source>
</evidence>
<dbReference type="AlphaFoldDB" id="A0A835Y6S1"/>
<gene>
    <name evidence="2" type="ORF">HYH03_008306</name>
</gene>
<keyword evidence="3" id="KW-1185">Reference proteome</keyword>
<proteinExistence type="predicted"/>
<name>A0A835Y6S1_9CHLO</name>
<accession>A0A835Y6S1</accession>
<reference evidence="2" key="1">
    <citation type="journal article" date="2020" name="bioRxiv">
        <title>Comparative genomics of Chlamydomonas.</title>
        <authorList>
            <person name="Craig R.J."/>
            <person name="Hasan A.R."/>
            <person name="Ness R.W."/>
            <person name="Keightley P.D."/>
        </authorList>
    </citation>
    <scope>NUCLEOTIDE SEQUENCE</scope>
    <source>
        <strain evidence="2">CCAP 11/70</strain>
    </source>
</reference>
<keyword evidence="1" id="KW-1133">Transmembrane helix</keyword>
<organism evidence="2 3">
    <name type="scientific">Edaphochlamys debaryana</name>
    <dbReference type="NCBI Taxonomy" id="47281"/>
    <lineage>
        <taxon>Eukaryota</taxon>
        <taxon>Viridiplantae</taxon>
        <taxon>Chlorophyta</taxon>
        <taxon>core chlorophytes</taxon>
        <taxon>Chlorophyceae</taxon>
        <taxon>CS clade</taxon>
        <taxon>Chlamydomonadales</taxon>
        <taxon>Chlamydomonadales incertae sedis</taxon>
        <taxon>Edaphochlamys</taxon>
    </lineage>
</organism>
<comment type="caution">
    <text evidence="2">The sequence shown here is derived from an EMBL/GenBank/DDBJ whole genome shotgun (WGS) entry which is preliminary data.</text>
</comment>
<keyword evidence="1" id="KW-0472">Membrane</keyword>
<dbReference type="EMBL" id="JAEHOE010000037">
    <property type="protein sequence ID" value="KAG2493490.1"/>
    <property type="molecule type" value="Genomic_DNA"/>
</dbReference>
<feature type="transmembrane region" description="Helical" evidence="1">
    <location>
        <begin position="26"/>
        <end position="44"/>
    </location>
</feature>
<protein>
    <submittedName>
        <fullName evidence="2">Uncharacterized protein</fullName>
    </submittedName>
</protein>
<evidence type="ECO:0000313" key="3">
    <source>
        <dbReference type="Proteomes" id="UP000612055"/>
    </source>
</evidence>